<dbReference type="Proteomes" id="UP001469553">
    <property type="component" value="Unassembled WGS sequence"/>
</dbReference>
<organism evidence="2 3">
    <name type="scientific">Ameca splendens</name>
    <dbReference type="NCBI Taxonomy" id="208324"/>
    <lineage>
        <taxon>Eukaryota</taxon>
        <taxon>Metazoa</taxon>
        <taxon>Chordata</taxon>
        <taxon>Craniata</taxon>
        <taxon>Vertebrata</taxon>
        <taxon>Euteleostomi</taxon>
        <taxon>Actinopterygii</taxon>
        <taxon>Neopterygii</taxon>
        <taxon>Teleostei</taxon>
        <taxon>Neoteleostei</taxon>
        <taxon>Acanthomorphata</taxon>
        <taxon>Ovalentaria</taxon>
        <taxon>Atherinomorphae</taxon>
        <taxon>Cyprinodontiformes</taxon>
        <taxon>Goodeidae</taxon>
        <taxon>Ameca</taxon>
    </lineage>
</organism>
<proteinExistence type="predicted"/>
<evidence type="ECO:0000256" key="1">
    <source>
        <dbReference type="SAM" id="MobiDB-lite"/>
    </source>
</evidence>
<protein>
    <submittedName>
        <fullName evidence="2">Uncharacterized protein</fullName>
    </submittedName>
</protein>
<comment type="caution">
    <text evidence="2">The sequence shown here is derived from an EMBL/GenBank/DDBJ whole genome shotgun (WGS) entry which is preliminary data.</text>
</comment>
<accession>A0ABV0ZAG3</accession>
<evidence type="ECO:0000313" key="2">
    <source>
        <dbReference type="EMBL" id="MEQ2302747.1"/>
    </source>
</evidence>
<gene>
    <name evidence="2" type="ORF">AMECASPLE_009870</name>
</gene>
<reference evidence="2 3" key="1">
    <citation type="submission" date="2021-06" db="EMBL/GenBank/DDBJ databases">
        <authorList>
            <person name="Palmer J.M."/>
        </authorList>
    </citation>
    <scope>NUCLEOTIDE SEQUENCE [LARGE SCALE GENOMIC DNA]</scope>
    <source>
        <strain evidence="2 3">AS_MEX2019</strain>
        <tissue evidence="2">Muscle</tissue>
    </source>
</reference>
<feature type="region of interest" description="Disordered" evidence="1">
    <location>
        <begin position="1"/>
        <end position="59"/>
    </location>
</feature>
<keyword evidence="3" id="KW-1185">Reference proteome</keyword>
<feature type="compositionally biased region" description="Basic and acidic residues" evidence="1">
    <location>
        <begin position="13"/>
        <end position="27"/>
    </location>
</feature>
<sequence length="94" mass="10801">MTRRSFLGAQEWEVEKHRENREEPPREKYRRCPPVYTSPSAGAPVSCTAEPGEVKSRGGAEWQEFTRVPLPEETTSEQSKHLLDSLNHRLLVLL</sequence>
<name>A0ABV0ZAG3_9TELE</name>
<evidence type="ECO:0000313" key="3">
    <source>
        <dbReference type="Proteomes" id="UP001469553"/>
    </source>
</evidence>
<dbReference type="EMBL" id="JAHRIP010056990">
    <property type="protein sequence ID" value="MEQ2302747.1"/>
    <property type="molecule type" value="Genomic_DNA"/>
</dbReference>